<evidence type="ECO:0000313" key="2">
    <source>
        <dbReference type="EMBL" id="TCB60555.1"/>
    </source>
</evidence>
<keyword evidence="1" id="KW-0472">Membrane</keyword>
<evidence type="ECO:0000256" key="1">
    <source>
        <dbReference type="SAM" id="Phobius"/>
    </source>
</evidence>
<protein>
    <recommendedName>
        <fullName evidence="4">Prepilin-type N-terminal cleavage/methylation domain-containing protein</fullName>
    </recommendedName>
</protein>
<keyword evidence="1" id="KW-1133">Transmembrane helix</keyword>
<keyword evidence="1" id="KW-0812">Transmembrane</keyword>
<evidence type="ECO:0008006" key="4">
    <source>
        <dbReference type="Google" id="ProtNLM"/>
    </source>
</evidence>
<dbReference type="EMBL" id="SJOA01000004">
    <property type="protein sequence ID" value="TCB60555.1"/>
    <property type="molecule type" value="Genomic_DNA"/>
</dbReference>
<organism evidence="2 3">
    <name type="scientific">Acinetobacter terrae</name>
    <dbReference type="NCBI Taxonomy" id="2731247"/>
    <lineage>
        <taxon>Bacteria</taxon>
        <taxon>Pseudomonadati</taxon>
        <taxon>Pseudomonadota</taxon>
        <taxon>Gammaproteobacteria</taxon>
        <taxon>Moraxellales</taxon>
        <taxon>Moraxellaceae</taxon>
        <taxon>Acinetobacter</taxon>
        <taxon>Acinetobacter Taxon 24</taxon>
    </lineage>
</organism>
<feature type="transmembrane region" description="Helical" evidence="1">
    <location>
        <begin position="12"/>
        <end position="35"/>
    </location>
</feature>
<name>A0A4V2LPZ2_9GAMM</name>
<comment type="caution">
    <text evidence="2">The sequence shown here is derived from an EMBL/GenBank/DDBJ whole genome shotgun (WGS) entry which is preliminary data.</text>
</comment>
<proteinExistence type="predicted"/>
<dbReference type="RefSeq" id="WP_131270722.1">
    <property type="nucleotide sequence ID" value="NZ_JABERI010000007.1"/>
</dbReference>
<dbReference type="InterPro" id="IPR012902">
    <property type="entry name" value="N_methyl_site"/>
</dbReference>
<gene>
    <name evidence="2" type="ORF">E0H85_04575</name>
</gene>
<dbReference type="OrthoDB" id="6713132at2"/>
<sequence>MDNLKFSQRGISLIEILIALALSIIIILAMLRAFVTTGKVTTEASLGAKVDSHIMLGLIATDRILQGLGYGLTNPTVADFKVLNADGDAVALGQAGKFLVWKISNTHCQALQSHTNGLYLYGKTDVGYTCSGLTKPADTISKEPLIQIDHTALNDSGIANTTNKIGSIDIKVEQITGGCSPFGIKSDLSMALGKYQVILLANTYAASTDSSARTIQNITCLFNFK</sequence>
<dbReference type="AlphaFoldDB" id="A0A4V2LPZ2"/>
<dbReference type="PROSITE" id="PS00409">
    <property type="entry name" value="PROKAR_NTER_METHYL"/>
    <property type="match status" value="1"/>
</dbReference>
<accession>A0A4V2LPZ2</accession>
<evidence type="ECO:0000313" key="3">
    <source>
        <dbReference type="Proteomes" id="UP000291380"/>
    </source>
</evidence>
<dbReference type="Proteomes" id="UP000291380">
    <property type="component" value="Unassembled WGS sequence"/>
</dbReference>
<reference evidence="2 3" key="1">
    <citation type="submission" date="2019-02" db="EMBL/GenBank/DDBJ databases">
        <title>High diversity of culturable Acinetobacter species in natural soil and water ecosystems.</title>
        <authorList>
            <person name="Radolfova-Krizova L."/>
            <person name="Nemec A."/>
        </authorList>
    </citation>
    <scope>NUCLEOTIDE SEQUENCE [LARGE SCALE GENOMIC DNA]</scope>
    <source>
        <strain evidence="2 3">ANC 4281</strain>
    </source>
</reference>